<feature type="domain" description="Mce/MlaD" evidence="8">
    <location>
        <begin position="158"/>
        <end position="218"/>
    </location>
</feature>
<reference evidence="9" key="1">
    <citation type="submission" date="2018-06" db="EMBL/GenBank/DDBJ databases">
        <authorList>
            <person name="Zhirakovskaya E."/>
        </authorList>
    </citation>
    <scope>NUCLEOTIDE SEQUENCE</scope>
</reference>
<feature type="domain" description="Mce/MlaD" evidence="8">
    <location>
        <begin position="286"/>
        <end position="392"/>
    </location>
</feature>
<keyword evidence="4 7" id="KW-0812">Transmembrane</keyword>
<sequence>MIDEIPEAEVKNSRFSFSAVWVIPLIAAIIGGWLVFKSAMEENTFVEVAFKSASGLEAGKTTVKLRNVKVGDVKDVRFSKDLSKVIVVIEFTGIPKERITETTRFWVIRPRIGISGVSGLDTLLSGAYIEIDPGEGGKLSSSFTGYEEPQNYQLGNPGTTFVLSANKLGSLSRGSSIFLKGIEVGKVTRYALVEDHSQVEIEVFIRSPHDQYVKENTRFWNTSGFEIELGAKGLKLDTESLAAIISGGVSFSNEYSRDESPVAAENTLFRLYEAEHPDIEEVLTVGVPMKLYFDKGVSGLSVGAPVEYKGLRIGTVTEIAVESNKNKTDVLTFAIVDIEPERLPSERHKGKALTKKEKIKRVHVYLEGMVKNGMRAQLKSNLITGQSLIMLDTFPALKMADIKYDKGLFIIPTAPETISGILEQLNQIMAKVEAIPFDNIGNKLEEATTNLNDLIKSLNAAEGGMTGVQAGEMMEELTKAARSIRSMSEYLERHPESLLKGKK</sequence>
<dbReference type="AlphaFoldDB" id="A0A3B0XW61"/>
<dbReference type="InterPro" id="IPR051800">
    <property type="entry name" value="PqiA-PqiB_transport"/>
</dbReference>
<name>A0A3B0XW61_9ZZZZ</name>
<dbReference type="EMBL" id="UOFI01000140">
    <property type="protein sequence ID" value="VAW68950.1"/>
    <property type="molecule type" value="Genomic_DNA"/>
</dbReference>
<evidence type="ECO:0000256" key="2">
    <source>
        <dbReference type="ARBA" id="ARBA00022475"/>
    </source>
</evidence>
<keyword evidence="2" id="KW-1003">Cell membrane</keyword>
<keyword evidence="3" id="KW-0997">Cell inner membrane</keyword>
<feature type="transmembrane region" description="Helical" evidence="7">
    <location>
        <begin position="15"/>
        <end position="36"/>
    </location>
</feature>
<evidence type="ECO:0000313" key="9">
    <source>
        <dbReference type="EMBL" id="VAW68950.1"/>
    </source>
</evidence>
<dbReference type="InterPro" id="IPR003399">
    <property type="entry name" value="Mce/MlaD"/>
</dbReference>
<dbReference type="Pfam" id="PF02470">
    <property type="entry name" value="MlaD"/>
    <property type="match status" value="3"/>
</dbReference>
<evidence type="ECO:0000256" key="6">
    <source>
        <dbReference type="ARBA" id="ARBA00023136"/>
    </source>
</evidence>
<organism evidence="9">
    <name type="scientific">hydrothermal vent metagenome</name>
    <dbReference type="NCBI Taxonomy" id="652676"/>
    <lineage>
        <taxon>unclassified sequences</taxon>
        <taxon>metagenomes</taxon>
        <taxon>ecological metagenomes</taxon>
    </lineage>
</organism>
<dbReference type="PANTHER" id="PTHR30462:SF0">
    <property type="entry name" value="INTERMEMBRANE TRANSPORT PROTEIN YEBT"/>
    <property type="match status" value="1"/>
</dbReference>
<feature type="domain" description="Mce/MlaD" evidence="8">
    <location>
        <begin position="46"/>
        <end position="134"/>
    </location>
</feature>
<protein>
    <submittedName>
        <fullName evidence="9">Paraquat-inducible protein B</fullName>
    </submittedName>
</protein>
<keyword evidence="6 7" id="KW-0472">Membrane</keyword>
<evidence type="ECO:0000259" key="8">
    <source>
        <dbReference type="Pfam" id="PF02470"/>
    </source>
</evidence>
<evidence type="ECO:0000256" key="3">
    <source>
        <dbReference type="ARBA" id="ARBA00022519"/>
    </source>
</evidence>
<dbReference type="PANTHER" id="PTHR30462">
    <property type="entry name" value="INTERMEMBRANE TRANSPORT PROTEIN PQIB-RELATED"/>
    <property type="match status" value="1"/>
</dbReference>
<gene>
    <name evidence="9" type="ORF">MNBD_GAMMA09-1926</name>
</gene>
<keyword evidence="5 7" id="KW-1133">Transmembrane helix</keyword>
<evidence type="ECO:0000256" key="5">
    <source>
        <dbReference type="ARBA" id="ARBA00022989"/>
    </source>
</evidence>
<proteinExistence type="predicted"/>
<comment type="subcellular location">
    <subcellularLocation>
        <location evidence="1">Cell inner membrane</location>
    </subcellularLocation>
</comment>
<accession>A0A3B0XW61</accession>
<evidence type="ECO:0000256" key="1">
    <source>
        <dbReference type="ARBA" id="ARBA00004533"/>
    </source>
</evidence>
<evidence type="ECO:0000256" key="4">
    <source>
        <dbReference type="ARBA" id="ARBA00022692"/>
    </source>
</evidence>
<dbReference type="GO" id="GO:0005886">
    <property type="term" value="C:plasma membrane"/>
    <property type="evidence" value="ECO:0007669"/>
    <property type="project" value="UniProtKB-SubCell"/>
</dbReference>
<evidence type="ECO:0000256" key="7">
    <source>
        <dbReference type="SAM" id="Phobius"/>
    </source>
</evidence>